<evidence type="ECO:0000313" key="16">
    <source>
        <dbReference type="EMBL" id="CAH0392572.1"/>
    </source>
</evidence>
<dbReference type="AlphaFoldDB" id="A0A9P0F8N4"/>
<dbReference type="GO" id="GO:0038023">
    <property type="term" value="F:signaling receptor activity"/>
    <property type="evidence" value="ECO:0007669"/>
    <property type="project" value="InterPro"/>
</dbReference>
<keyword evidence="4" id="KW-1003">Cell membrane</keyword>
<keyword evidence="17" id="KW-1185">Reference proteome</keyword>
<feature type="domain" description="Renin receptor-like C-terminal transmembrane spanning segment" evidence="14">
    <location>
        <begin position="275"/>
        <end position="329"/>
    </location>
</feature>
<dbReference type="InterPro" id="IPR056780">
    <property type="entry name" value="Renin_r_C"/>
</dbReference>
<dbReference type="PANTHER" id="PTHR13351:SF1">
    <property type="entry name" value="RENIN RECEPTOR"/>
    <property type="match status" value="1"/>
</dbReference>
<feature type="chain" id="PRO_5040373292" description="Renin receptor" evidence="13">
    <location>
        <begin position="20"/>
        <end position="330"/>
    </location>
</feature>
<evidence type="ECO:0000256" key="4">
    <source>
        <dbReference type="ARBA" id="ARBA00022475"/>
    </source>
</evidence>
<evidence type="ECO:0000256" key="3">
    <source>
        <dbReference type="ARBA" id="ARBA00004373"/>
    </source>
</evidence>
<feature type="transmembrane region" description="Helical" evidence="12">
    <location>
        <begin position="288"/>
        <end position="308"/>
    </location>
</feature>
<reference evidence="16" key="1">
    <citation type="submission" date="2021-12" db="EMBL/GenBank/DDBJ databases">
        <authorList>
            <person name="King R."/>
        </authorList>
    </citation>
    <scope>NUCLEOTIDE SEQUENCE</scope>
</reference>
<keyword evidence="10 12" id="KW-0472">Membrane</keyword>
<keyword evidence="9 12" id="KW-1133">Transmembrane helix</keyword>
<dbReference type="InterPro" id="IPR057318">
    <property type="entry name" value="RENR_N"/>
</dbReference>
<organism evidence="16 17">
    <name type="scientific">Bemisia tabaci</name>
    <name type="common">Sweetpotato whitefly</name>
    <name type="synonym">Aleurodes tabaci</name>
    <dbReference type="NCBI Taxonomy" id="7038"/>
    <lineage>
        <taxon>Eukaryota</taxon>
        <taxon>Metazoa</taxon>
        <taxon>Ecdysozoa</taxon>
        <taxon>Arthropoda</taxon>
        <taxon>Hexapoda</taxon>
        <taxon>Insecta</taxon>
        <taxon>Pterygota</taxon>
        <taxon>Neoptera</taxon>
        <taxon>Paraneoptera</taxon>
        <taxon>Hemiptera</taxon>
        <taxon>Sternorrhyncha</taxon>
        <taxon>Aleyrodoidea</taxon>
        <taxon>Aleyrodidae</taxon>
        <taxon>Aleyrodinae</taxon>
        <taxon>Bemisia</taxon>
    </lineage>
</organism>
<accession>A0A9P0F8N4</accession>
<evidence type="ECO:0000256" key="8">
    <source>
        <dbReference type="ARBA" id="ARBA00022824"/>
    </source>
</evidence>
<evidence type="ECO:0000256" key="12">
    <source>
        <dbReference type="SAM" id="Phobius"/>
    </source>
</evidence>
<protein>
    <recommendedName>
        <fullName evidence="18">Renin receptor</fullName>
    </recommendedName>
</protein>
<name>A0A9P0F8N4_BEMTA</name>
<dbReference type="Proteomes" id="UP001152759">
    <property type="component" value="Chromosome 6"/>
</dbReference>
<evidence type="ECO:0000256" key="13">
    <source>
        <dbReference type="SAM" id="SignalP"/>
    </source>
</evidence>
<dbReference type="Pfam" id="PF07850">
    <property type="entry name" value="Renin_r"/>
    <property type="match status" value="1"/>
</dbReference>
<proteinExistence type="predicted"/>
<comment type="subcellular location">
    <subcellularLocation>
        <location evidence="2">Cell membrane</location>
        <topology evidence="2">Single-pass type I membrane protein</topology>
    </subcellularLocation>
    <subcellularLocation>
        <location evidence="1">Endoplasmic reticulum membrane</location>
        <topology evidence="1">Single-pass type I membrane protein</topology>
    </subcellularLocation>
    <subcellularLocation>
        <location evidence="3">Vesicle</location>
    </subcellularLocation>
</comment>
<keyword evidence="11" id="KW-0675">Receptor</keyword>
<dbReference type="GO" id="GO:0030177">
    <property type="term" value="P:positive regulation of Wnt signaling pathway"/>
    <property type="evidence" value="ECO:0007669"/>
    <property type="project" value="TreeGrafter"/>
</dbReference>
<dbReference type="KEGG" id="btab:109042023"/>
<evidence type="ECO:0000256" key="6">
    <source>
        <dbReference type="ARBA" id="ARBA00022692"/>
    </source>
</evidence>
<keyword evidence="7 13" id="KW-0732">Signal</keyword>
<dbReference type="PANTHER" id="PTHR13351">
    <property type="entry name" value="RENIN RECEPTOR"/>
    <property type="match status" value="1"/>
</dbReference>
<keyword evidence="8" id="KW-0256">Endoplasmic reticulum</keyword>
<dbReference type="GO" id="GO:0009897">
    <property type="term" value="C:external side of plasma membrane"/>
    <property type="evidence" value="ECO:0007669"/>
    <property type="project" value="TreeGrafter"/>
</dbReference>
<evidence type="ECO:0000256" key="9">
    <source>
        <dbReference type="ARBA" id="ARBA00022989"/>
    </source>
</evidence>
<dbReference type="GO" id="GO:0098588">
    <property type="term" value="C:bounding membrane of organelle"/>
    <property type="evidence" value="ECO:0007669"/>
    <property type="project" value="UniProtKB-ARBA"/>
</dbReference>
<evidence type="ECO:0000313" key="17">
    <source>
        <dbReference type="Proteomes" id="UP001152759"/>
    </source>
</evidence>
<evidence type="ECO:0000256" key="2">
    <source>
        <dbReference type="ARBA" id="ARBA00004251"/>
    </source>
</evidence>
<sequence>MKGALLWLFSVFISVFGAGEVLFLHSPDSIEFRGHEQFKLSLLSDVLARIQGFSVRQTSDWSGMSVITPFKFAEAAVCVVLPGISGIDSDQGHRFSLETDEPLDETWHKMFMNVELRFAGQNQTFSKVTLGDEDEFQVEESEKLFADLTPAKSVDYKLKYLNPDVEVDQAFLNQVKYLKAIPNTVTEKVSPNGVPDIFWIVVPGLHPLADKYGPESKPVHEAKRLLADVLVQITDVFDEIYSGKVAVATVMSDAAHTRRYRRDAPNALTDFDLGEDDYTDDFPAIFNIFLWLSLAFIFSLIAVAISIIEMDPGRDSIIYRMTSNRMKKDN</sequence>
<evidence type="ECO:0000259" key="15">
    <source>
        <dbReference type="Pfam" id="PF25294"/>
    </source>
</evidence>
<dbReference type="InterPro" id="IPR012493">
    <property type="entry name" value="Renin_rcpt"/>
</dbReference>
<gene>
    <name evidence="16" type="ORF">BEMITA_LOCUS11078</name>
</gene>
<evidence type="ECO:0000256" key="11">
    <source>
        <dbReference type="ARBA" id="ARBA00023170"/>
    </source>
</evidence>
<evidence type="ECO:0000256" key="5">
    <source>
        <dbReference type="ARBA" id="ARBA00022685"/>
    </source>
</evidence>
<evidence type="ECO:0000256" key="7">
    <source>
        <dbReference type="ARBA" id="ARBA00022729"/>
    </source>
</evidence>
<feature type="signal peptide" evidence="13">
    <location>
        <begin position="1"/>
        <end position="19"/>
    </location>
</feature>
<keyword evidence="6 12" id="KW-0812">Transmembrane</keyword>
<evidence type="ECO:0000259" key="14">
    <source>
        <dbReference type="Pfam" id="PF07850"/>
    </source>
</evidence>
<evidence type="ECO:0000256" key="1">
    <source>
        <dbReference type="ARBA" id="ARBA00004115"/>
    </source>
</evidence>
<dbReference type="GO" id="GO:0031982">
    <property type="term" value="C:vesicle"/>
    <property type="evidence" value="ECO:0007669"/>
    <property type="project" value="UniProtKB-SubCell"/>
</dbReference>
<feature type="domain" description="Renin receptor N-terminal" evidence="15">
    <location>
        <begin position="18"/>
        <end position="253"/>
    </location>
</feature>
<evidence type="ECO:0008006" key="18">
    <source>
        <dbReference type="Google" id="ProtNLM"/>
    </source>
</evidence>
<evidence type="ECO:0000256" key="10">
    <source>
        <dbReference type="ARBA" id="ARBA00023136"/>
    </source>
</evidence>
<dbReference type="GO" id="GO:0005789">
    <property type="term" value="C:endoplasmic reticulum membrane"/>
    <property type="evidence" value="ECO:0007669"/>
    <property type="project" value="UniProtKB-SubCell"/>
</dbReference>
<keyword evidence="5" id="KW-0165">Cleavage on pair of basic residues</keyword>
<dbReference type="Pfam" id="PF25294">
    <property type="entry name" value="RENR_N"/>
    <property type="match status" value="1"/>
</dbReference>
<dbReference type="EMBL" id="OU963867">
    <property type="protein sequence ID" value="CAH0392572.1"/>
    <property type="molecule type" value="Genomic_DNA"/>
</dbReference>